<evidence type="ECO:0000313" key="3">
    <source>
        <dbReference type="Proteomes" id="UP000008549"/>
    </source>
</evidence>
<reference evidence="2 3" key="1">
    <citation type="journal article" date="2003" name="PLoS Biol.">
        <title>The genome sequence of Caenorhabditis briggsae: a platform for comparative genomics.</title>
        <authorList>
            <person name="Stein L.D."/>
            <person name="Bao Z."/>
            <person name="Blasiar D."/>
            <person name="Blumenthal T."/>
            <person name="Brent M.R."/>
            <person name="Chen N."/>
            <person name="Chinwalla A."/>
            <person name="Clarke L."/>
            <person name="Clee C."/>
            <person name="Coghlan A."/>
            <person name="Coulson A."/>
            <person name="D'Eustachio P."/>
            <person name="Fitch D.H."/>
            <person name="Fulton L.A."/>
            <person name="Fulton R.E."/>
            <person name="Griffiths-Jones S."/>
            <person name="Harris T.W."/>
            <person name="Hillier L.W."/>
            <person name="Kamath R."/>
            <person name="Kuwabara P.E."/>
            <person name="Mardis E.R."/>
            <person name="Marra M.A."/>
            <person name="Miner T.L."/>
            <person name="Minx P."/>
            <person name="Mullikin J.C."/>
            <person name="Plumb R.W."/>
            <person name="Rogers J."/>
            <person name="Schein J.E."/>
            <person name="Sohrmann M."/>
            <person name="Spieth J."/>
            <person name="Stajich J.E."/>
            <person name="Wei C."/>
            <person name="Willey D."/>
            <person name="Wilson R.K."/>
            <person name="Durbin R."/>
            <person name="Waterston R.H."/>
        </authorList>
    </citation>
    <scope>NUCLEOTIDE SEQUENCE [LARGE SCALE GENOMIC DNA]</scope>
    <source>
        <strain evidence="2 3">AF16</strain>
    </source>
</reference>
<name>A8XEC5_CAEBR</name>
<protein>
    <submittedName>
        <fullName evidence="2">Protein CBG12013</fullName>
    </submittedName>
</protein>
<dbReference type="CTD" id="8588303"/>
<reference evidence="2 3" key="2">
    <citation type="journal article" date="2011" name="PLoS Genet.">
        <title>Caenorhabditis briggsae recombinant inbred line genotypes reveal inter-strain incompatibility and the evolution of recombination.</title>
        <authorList>
            <person name="Ross J.A."/>
            <person name="Koboldt D.C."/>
            <person name="Staisch J.E."/>
            <person name="Chamberlin H.M."/>
            <person name="Gupta B.P."/>
            <person name="Miller R.D."/>
            <person name="Baird S.E."/>
            <person name="Haag E.S."/>
        </authorList>
    </citation>
    <scope>NUCLEOTIDE SEQUENCE [LARGE SCALE GENOMIC DNA]</scope>
    <source>
        <strain evidence="2 3">AF16</strain>
    </source>
</reference>
<feature type="region of interest" description="Disordered" evidence="1">
    <location>
        <begin position="34"/>
        <end position="53"/>
    </location>
</feature>
<dbReference type="GeneID" id="8588303"/>
<dbReference type="InParanoid" id="A8XEC5"/>
<feature type="non-terminal residue" evidence="2">
    <location>
        <position position="1"/>
    </location>
</feature>
<evidence type="ECO:0000313" key="2">
    <source>
        <dbReference type="EMBL" id="CAP31060.1"/>
    </source>
</evidence>
<organism evidence="2 3">
    <name type="scientific">Caenorhabditis briggsae</name>
    <dbReference type="NCBI Taxonomy" id="6238"/>
    <lineage>
        <taxon>Eukaryota</taxon>
        <taxon>Metazoa</taxon>
        <taxon>Ecdysozoa</taxon>
        <taxon>Nematoda</taxon>
        <taxon>Chromadorea</taxon>
        <taxon>Rhabditida</taxon>
        <taxon>Rhabditina</taxon>
        <taxon>Rhabditomorpha</taxon>
        <taxon>Rhabditoidea</taxon>
        <taxon>Rhabditidae</taxon>
        <taxon>Peloderinae</taxon>
        <taxon>Caenorhabditis</taxon>
    </lineage>
</organism>
<proteinExistence type="predicted"/>
<sequence length="53" mass="5714">IPSAEESNESSIPPLSGTAVDQLAKIYAEPQLRASQIQLDKNAEPPWDPDPKA</sequence>
<dbReference type="RefSeq" id="XP_002646306.1">
    <property type="nucleotide sequence ID" value="XM_002646260.1"/>
</dbReference>
<dbReference type="EMBL" id="HE601540">
    <property type="protein sequence ID" value="CAP31060.1"/>
    <property type="molecule type" value="Genomic_DNA"/>
</dbReference>
<dbReference type="KEGG" id="cbr:CBG_12013"/>
<accession>A8XEC5</accession>
<evidence type="ECO:0000256" key="1">
    <source>
        <dbReference type="SAM" id="MobiDB-lite"/>
    </source>
</evidence>
<dbReference type="AlphaFoldDB" id="A8XEC5"/>
<keyword evidence="3" id="KW-1185">Reference proteome</keyword>
<gene>
    <name evidence="2" type="ORF">CBG12013</name>
    <name evidence="2" type="ORF">CBG_12013</name>
</gene>
<dbReference type="HOGENOM" id="CLU_3074605_0_0_1"/>
<dbReference type="Proteomes" id="UP000008549">
    <property type="component" value="Unassembled WGS sequence"/>
</dbReference>